<evidence type="ECO:0000313" key="1">
    <source>
        <dbReference type="Proteomes" id="UP000887574"/>
    </source>
</evidence>
<protein>
    <submittedName>
        <fullName evidence="2">Uncharacterized protein</fullName>
    </submittedName>
</protein>
<dbReference type="WBParaSite" id="jg19228">
    <property type="protein sequence ID" value="jg19228"/>
    <property type="gene ID" value="jg19228"/>
</dbReference>
<evidence type="ECO:0000313" key="2">
    <source>
        <dbReference type="WBParaSite" id="jg19228"/>
    </source>
</evidence>
<name>A0A915DF13_9BILA</name>
<proteinExistence type="predicted"/>
<organism evidence="1 2">
    <name type="scientific">Ditylenchus dipsaci</name>
    <dbReference type="NCBI Taxonomy" id="166011"/>
    <lineage>
        <taxon>Eukaryota</taxon>
        <taxon>Metazoa</taxon>
        <taxon>Ecdysozoa</taxon>
        <taxon>Nematoda</taxon>
        <taxon>Chromadorea</taxon>
        <taxon>Rhabditida</taxon>
        <taxon>Tylenchina</taxon>
        <taxon>Tylenchomorpha</taxon>
        <taxon>Sphaerularioidea</taxon>
        <taxon>Anguinidae</taxon>
        <taxon>Anguininae</taxon>
        <taxon>Ditylenchus</taxon>
    </lineage>
</organism>
<reference evidence="2" key="1">
    <citation type="submission" date="2022-11" db="UniProtKB">
        <authorList>
            <consortium name="WormBaseParasite"/>
        </authorList>
    </citation>
    <scope>IDENTIFICATION</scope>
</reference>
<sequence>MPTIAFDLQYVGVPIQRIFRCMMEKQFNHAKNANLSLPRSFPLEFINADLSNQRIIDFLNYTSNTPNYLRTGSPSDSSRGQSVPICSGNDGWAFDCWNLHIPCDRRCLRETAYVSKTGNFHVMRLPIDKYLLWKCGHKVVPLNNMLSIFLMLLREIHGRSQCSRTSLLAISRMSRRNHLRCKKWNERKDQMRKISHMVYEAANGGEEGSMARNMSDELESSR</sequence>
<keyword evidence="1" id="KW-1185">Reference proteome</keyword>
<accession>A0A915DF13</accession>
<dbReference type="AlphaFoldDB" id="A0A915DF13"/>
<dbReference type="Proteomes" id="UP000887574">
    <property type="component" value="Unplaced"/>
</dbReference>